<organism evidence="2 3">
    <name type="scientific">Streptomyces regalis</name>
    <dbReference type="NCBI Taxonomy" id="68262"/>
    <lineage>
        <taxon>Bacteria</taxon>
        <taxon>Bacillati</taxon>
        <taxon>Actinomycetota</taxon>
        <taxon>Actinomycetes</taxon>
        <taxon>Kitasatosporales</taxon>
        <taxon>Streptomycetaceae</taxon>
        <taxon>Streptomyces</taxon>
    </lineage>
</organism>
<proteinExistence type="predicted"/>
<reference evidence="3" key="1">
    <citation type="submission" date="2015-10" db="EMBL/GenBank/DDBJ databases">
        <authorList>
            <person name="Ju K.-S."/>
            <person name="Doroghazi J.R."/>
            <person name="Metcalf W.W."/>
        </authorList>
    </citation>
    <scope>NUCLEOTIDE SEQUENCE [LARGE SCALE GENOMIC DNA]</scope>
    <source>
        <strain evidence="3">NRRL 3151</strain>
    </source>
</reference>
<sequence length="122" mass="12481">MVAVTVRSAVGAGQEPKPVEERAAPVGFAEAGALLRGEADAFEGDGEGDDLAGDGDAEEALEEADGRAPLASWRVELSRSVSDPASGVAVSRPPTSTAAAARVRVSAPISRVRRRLSGLLRC</sequence>
<evidence type="ECO:0000313" key="3">
    <source>
        <dbReference type="Proteomes" id="UP000053923"/>
    </source>
</evidence>
<dbReference type="EMBL" id="LLZG01000423">
    <property type="protein sequence ID" value="KUL20528.1"/>
    <property type="molecule type" value="Genomic_DNA"/>
</dbReference>
<protein>
    <submittedName>
        <fullName evidence="2">Uncharacterized protein</fullName>
    </submittedName>
</protein>
<feature type="region of interest" description="Disordered" evidence="1">
    <location>
        <begin position="1"/>
        <end position="24"/>
    </location>
</feature>
<dbReference type="Proteomes" id="UP000053923">
    <property type="component" value="Unassembled WGS sequence"/>
</dbReference>
<feature type="compositionally biased region" description="Acidic residues" evidence="1">
    <location>
        <begin position="40"/>
        <end position="63"/>
    </location>
</feature>
<gene>
    <name evidence="2" type="ORF">ADL12_48785</name>
</gene>
<name>A0A101J5D1_9ACTN</name>
<evidence type="ECO:0000313" key="2">
    <source>
        <dbReference type="EMBL" id="KUL20528.1"/>
    </source>
</evidence>
<comment type="caution">
    <text evidence="2">The sequence shown here is derived from an EMBL/GenBank/DDBJ whole genome shotgun (WGS) entry which is preliminary data.</text>
</comment>
<feature type="region of interest" description="Disordered" evidence="1">
    <location>
        <begin position="38"/>
        <end position="69"/>
    </location>
</feature>
<accession>A0A101J5D1</accession>
<keyword evidence="3" id="KW-1185">Reference proteome</keyword>
<evidence type="ECO:0000256" key="1">
    <source>
        <dbReference type="SAM" id="MobiDB-lite"/>
    </source>
</evidence>
<dbReference type="AlphaFoldDB" id="A0A101J5D1"/>